<keyword evidence="6" id="KW-1185">Reference proteome</keyword>
<sequence length="148" mass="16741">MAMAGREEFRVFNTKTKKKEVFQSKEPGKVKCMFVELHLILSVTWGMLVPMLPSTFSTVSPPTHQLRVTEHMEQIKDMINKIITNGCGYKIDGDVYFSIDSFAKYGRGLSAVRKLKDDISGKRVKVDSRKRNPADFALWKAAKPGEPS</sequence>
<accession>A0AAE1VQ83</accession>
<dbReference type="GO" id="GO:0004817">
    <property type="term" value="F:cysteine-tRNA ligase activity"/>
    <property type="evidence" value="ECO:0007669"/>
    <property type="project" value="TreeGrafter"/>
</dbReference>
<dbReference type="InterPro" id="IPR024909">
    <property type="entry name" value="Cys-tRNA/MSH_ligase"/>
</dbReference>
<dbReference type="Proteomes" id="UP001291623">
    <property type="component" value="Unassembled WGS sequence"/>
</dbReference>
<comment type="caution">
    <text evidence="5">The sequence shown here is derived from an EMBL/GenBank/DDBJ whole genome shotgun (WGS) entry which is preliminary data.</text>
</comment>
<dbReference type="PANTHER" id="PTHR10890:SF26">
    <property type="entry name" value="CYSTEINE--TRNA LIGASE 1, CYTOPLASMIC-RELATED"/>
    <property type="match status" value="1"/>
</dbReference>
<evidence type="ECO:0000256" key="2">
    <source>
        <dbReference type="ARBA" id="ARBA00022741"/>
    </source>
</evidence>
<dbReference type="InterPro" id="IPR014729">
    <property type="entry name" value="Rossmann-like_a/b/a_fold"/>
</dbReference>
<name>A0AAE1VQ83_9SOLA</name>
<evidence type="ECO:0000256" key="3">
    <source>
        <dbReference type="ARBA" id="ARBA00022840"/>
    </source>
</evidence>
<feature type="domain" description="tRNA synthetases class I catalytic" evidence="4">
    <location>
        <begin position="59"/>
        <end position="148"/>
    </location>
</feature>
<dbReference type="Gene3D" id="3.40.50.620">
    <property type="entry name" value="HUPs"/>
    <property type="match status" value="1"/>
</dbReference>
<protein>
    <recommendedName>
        <fullName evidence="4">tRNA synthetases class I catalytic domain-containing protein</fullName>
    </recommendedName>
</protein>
<dbReference type="EMBL" id="JAVYJV010000006">
    <property type="protein sequence ID" value="KAK4369039.1"/>
    <property type="molecule type" value="Genomic_DNA"/>
</dbReference>
<keyword evidence="1" id="KW-0436">Ligase</keyword>
<dbReference type="GO" id="GO:0005737">
    <property type="term" value="C:cytoplasm"/>
    <property type="evidence" value="ECO:0007669"/>
    <property type="project" value="TreeGrafter"/>
</dbReference>
<reference evidence="5" key="1">
    <citation type="submission" date="2023-12" db="EMBL/GenBank/DDBJ databases">
        <title>Genome assembly of Anisodus tanguticus.</title>
        <authorList>
            <person name="Wang Y.-J."/>
        </authorList>
    </citation>
    <scope>NUCLEOTIDE SEQUENCE</scope>
    <source>
        <strain evidence="5">KB-2021</strain>
        <tissue evidence="5">Leaf</tissue>
    </source>
</reference>
<evidence type="ECO:0000259" key="4">
    <source>
        <dbReference type="Pfam" id="PF01406"/>
    </source>
</evidence>
<dbReference type="GO" id="GO:0006423">
    <property type="term" value="P:cysteinyl-tRNA aminoacylation"/>
    <property type="evidence" value="ECO:0007669"/>
    <property type="project" value="TreeGrafter"/>
</dbReference>
<organism evidence="5 6">
    <name type="scientific">Anisodus tanguticus</name>
    <dbReference type="NCBI Taxonomy" id="243964"/>
    <lineage>
        <taxon>Eukaryota</taxon>
        <taxon>Viridiplantae</taxon>
        <taxon>Streptophyta</taxon>
        <taxon>Embryophyta</taxon>
        <taxon>Tracheophyta</taxon>
        <taxon>Spermatophyta</taxon>
        <taxon>Magnoliopsida</taxon>
        <taxon>eudicotyledons</taxon>
        <taxon>Gunneridae</taxon>
        <taxon>Pentapetalae</taxon>
        <taxon>asterids</taxon>
        <taxon>lamiids</taxon>
        <taxon>Solanales</taxon>
        <taxon>Solanaceae</taxon>
        <taxon>Solanoideae</taxon>
        <taxon>Hyoscyameae</taxon>
        <taxon>Anisodus</taxon>
    </lineage>
</organism>
<evidence type="ECO:0000313" key="6">
    <source>
        <dbReference type="Proteomes" id="UP001291623"/>
    </source>
</evidence>
<proteinExistence type="predicted"/>
<dbReference type="AlphaFoldDB" id="A0AAE1VQ83"/>
<dbReference type="InterPro" id="IPR032678">
    <property type="entry name" value="tRNA-synt_1_cat_dom"/>
</dbReference>
<evidence type="ECO:0000256" key="1">
    <source>
        <dbReference type="ARBA" id="ARBA00022598"/>
    </source>
</evidence>
<dbReference type="SUPFAM" id="SSF52374">
    <property type="entry name" value="Nucleotidylyl transferase"/>
    <property type="match status" value="1"/>
</dbReference>
<dbReference type="GO" id="GO:0005524">
    <property type="term" value="F:ATP binding"/>
    <property type="evidence" value="ECO:0007669"/>
    <property type="project" value="UniProtKB-KW"/>
</dbReference>
<dbReference type="PANTHER" id="PTHR10890">
    <property type="entry name" value="CYSTEINYL-TRNA SYNTHETASE"/>
    <property type="match status" value="1"/>
</dbReference>
<keyword evidence="3" id="KW-0067">ATP-binding</keyword>
<dbReference type="Pfam" id="PF01406">
    <property type="entry name" value="tRNA-synt_1e"/>
    <property type="match status" value="1"/>
</dbReference>
<keyword evidence="2" id="KW-0547">Nucleotide-binding</keyword>
<evidence type="ECO:0000313" key="5">
    <source>
        <dbReference type="EMBL" id="KAK4369039.1"/>
    </source>
</evidence>
<gene>
    <name evidence="5" type="ORF">RND71_012831</name>
</gene>